<dbReference type="Pfam" id="PF00168">
    <property type="entry name" value="C2"/>
    <property type="match status" value="1"/>
</dbReference>
<reference evidence="2" key="1">
    <citation type="journal article" date="2007" name="PLoS ONE">
        <title>The first genome sequence of an elite grapevine cultivar (Pinot noir Vitis vinifera L.): coping with a highly heterozygous genome.</title>
        <authorList>
            <person name="Velasco R."/>
            <person name="Zharkikh A."/>
            <person name="Troggio M."/>
            <person name="Cartwright D.A."/>
            <person name="Cestaro A."/>
            <person name="Pruss D."/>
            <person name="Pindo M."/>
            <person name="FitzGerald L.M."/>
            <person name="Vezzulli S."/>
            <person name="Reid J."/>
            <person name="Malacarne G."/>
            <person name="Iliev D."/>
            <person name="Coppola G."/>
            <person name="Wardell B."/>
            <person name="Micheletti D."/>
            <person name="Macalma T."/>
            <person name="Facci M."/>
            <person name="Mitchell J.T."/>
            <person name="Perazzolli M."/>
            <person name="Eldredge G."/>
            <person name="Gatto P."/>
            <person name="Oyzerski R."/>
            <person name="Moretto M."/>
            <person name="Gutin N."/>
            <person name="Stefanini M."/>
            <person name="Chen Y."/>
            <person name="Segala C."/>
            <person name="Davenport C."/>
            <person name="Dematte L."/>
            <person name="Mraz A."/>
            <person name="Battilana J."/>
            <person name="Stormo K."/>
            <person name="Costa F."/>
            <person name="Tao Q."/>
            <person name="Si-Ammour A."/>
            <person name="Harkins T."/>
            <person name="Lackey A."/>
            <person name="Perbost C."/>
            <person name="Taillon B."/>
            <person name="Stella A."/>
            <person name="Solovyev V."/>
            <person name="Fawcett J.A."/>
            <person name="Sterck L."/>
            <person name="Vandepoele K."/>
            <person name="Grando S.M."/>
            <person name="Toppo S."/>
            <person name="Moser C."/>
            <person name="Lanchbury J."/>
            <person name="Bogden R."/>
            <person name="Skolnick M."/>
            <person name="Sgaramella V."/>
            <person name="Bhatnagar S.K."/>
            <person name="Fontana P."/>
            <person name="Gutin A."/>
            <person name="Van de Peer Y."/>
            <person name="Salamini F."/>
            <person name="Viola R."/>
        </authorList>
    </citation>
    <scope>NUCLEOTIDE SEQUENCE</scope>
</reference>
<dbReference type="ExpressionAtlas" id="A5BIQ6">
    <property type="expression patterns" value="baseline"/>
</dbReference>
<dbReference type="PROSITE" id="PS50004">
    <property type="entry name" value="C2"/>
    <property type="match status" value="1"/>
</dbReference>
<gene>
    <name evidence="2" type="ORF">VITISV_040896</name>
</gene>
<evidence type="ECO:0000313" key="2">
    <source>
        <dbReference type="EMBL" id="CAN79006.1"/>
    </source>
</evidence>
<dbReference type="SUPFAM" id="SSF49562">
    <property type="entry name" value="C2 domain (Calcium/lipid-binding domain, CaLB)"/>
    <property type="match status" value="1"/>
</dbReference>
<dbReference type="PANTHER" id="PTHR32246">
    <property type="entry name" value="INGRESSION PROTEIN FIC1"/>
    <property type="match status" value="1"/>
</dbReference>
<proteinExistence type="predicted"/>
<name>A5BIQ6_VITVI</name>
<protein>
    <recommendedName>
        <fullName evidence="1">C2 domain-containing protein</fullName>
    </recommendedName>
</protein>
<dbReference type="GO" id="GO:0006952">
    <property type="term" value="P:defense response"/>
    <property type="evidence" value="ECO:0007669"/>
    <property type="project" value="InterPro"/>
</dbReference>
<dbReference type="PANTHER" id="PTHR32246:SF69">
    <property type="entry name" value="CALCIUM-DEPENDENT LIPID-BINDING (CALB DOMAIN) FAMILY PROTEIN"/>
    <property type="match status" value="1"/>
</dbReference>
<dbReference type="InterPro" id="IPR000008">
    <property type="entry name" value="C2_dom"/>
</dbReference>
<dbReference type="InterPro" id="IPR044750">
    <property type="entry name" value="C2_SRC2/BAP"/>
</dbReference>
<dbReference type="CDD" id="cd04051">
    <property type="entry name" value="C2_SRC2_like"/>
    <property type="match status" value="1"/>
</dbReference>
<sequence>MSSIRGCSVIDRRRKPERKKEKRMETQLLEIILISTQDLKPPSGNLRRMQTCALVWVDSANKLRTQVDRVGVENPTWNDKFIFRASSDFLACATSIVAVEIYAVGVIRDHLIGTVRILISNCLPAADLRSRNFAARSPSLTAVQIRRPSGRFHSVLNVAAAVVNASDFASLTGTLAIDHHDLMGQSLRCRRGHRQRTAKSEQLSGGESCDHSCADSTDYSDGADSTTSSSSTASTVLKDRNILREMAGTKAFKSDDGGVLCGLGFQMKIHLSPSDQNFQLGWALAIIRYESSKTDGGHHLWILSGNGSGRESGLSSFSKDVISQKTQAKALLYPPALGTIPIGYWASRALGPSSKARDGIGLYTLGGPYSRLNQKLHVKR</sequence>
<dbReference type="AlphaFoldDB" id="A5BIQ6"/>
<accession>A5BIQ6</accession>
<dbReference type="EMBL" id="AM460818">
    <property type="protein sequence ID" value="CAN79006.1"/>
    <property type="molecule type" value="Genomic_DNA"/>
</dbReference>
<dbReference type="InterPro" id="IPR035892">
    <property type="entry name" value="C2_domain_sf"/>
</dbReference>
<dbReference type="Gene3D" id="2.60.40.150">
    <property type="entry name" value="C2 domain"/>
    <property type="match status" value="1"/>
</dbReference>
<feature type="domain" description="C2" evidence="1">
    <location>
        <begin position="12"/>
        <end position="133"/>
    </location>
</feature>
<organism evidence="2">
    <name type="scientific">Vitis vinifera</name>
    <name type="common">Grape</name>
    <dbReference type="NCBI Taxonomy" id="29760"/>
    <lineage>
        <taxon>Eukaryota</taxon>
        <taxon>Viridiplantae</taxon>
        <taxon>Streptophyta</taxon>
        <taxon>Embryophyta</taxon>
        <taxon>Tracheophyta</taxon>
        <taxon>Spermatophyta</taxon>
        <taxon>Magnoliopsida</taxon>
        <taxon>eudicotyledons</taxon>
        <taxon>Gunneridae</taxon>
        <taxon>Pentapetalae</taxon>
        <taxon>rosids</taxon>
        <taxon>Vitales</taxon>
        <taxon>Vitaceae</taxon>
        <taxon>Viteae</taxon>
        <taxon>Vitis</taxon>
    </lineage>
</organism>
<evidence type="ECO:0000259" key="1">
    <source>
        <dbReference type="PROSITE" id="PS50004"/>
    </source>
</evidence>